<dbReference type="EMBL" id="BPLR01016161">
    <property type="protein sequence ID" value="GIY81752.1"/>
    <property type="molecule type" value="Genomic_DNA"/>
</dbReference>
<accession>A0AAV4WGH3</accession>
<evidence type="ECO:0000313" key="1">
    <source>
        <dbReference type="EMBL" id="GIY81752.1"/>
    </source>
</evidence>
<dbReference type="Proteomes" id="UP001054945">
    <property type="component" value="Unassembled WGS sequence"/>
</dbReference>
<protein>
    <submittedName>
        <fullName evidence="1">Uncharacterized protein</fullName>
    </submittedName>
</protein>
<proteinExistence type="predicted"/>
<reference evidence="1 2" key="1">
    <citation type="submission" date="2021-06" db="EMBL/GenBank/DDBJ databases">
        <title>Caerostris extrusa draft genome.</title>
        <authorList>
            <person name="Kono N."/>
            <person name="Arakawa K."/>
        </authorList>
    </citation>
    <scope>NUCLEOTIDE SEQUENCE [LARGE SCALE GENOMIC DNA]</scope>
</reference>
<keyword evidence="2" id="KW-1185">Reference proteome</keyword>
<gene>
    <name evidence="1" type="ORF">CEXT_670411</name>
</gene>
<sequence>MVGYVYLQIVLSPDGEPKHEIKDKVNSYRLMNFLALTPHLNEWKKNWNSFGWNDMFQCDLGMYPPTTIPFDLQKAGACNRSDRCLGVDRRQGDVSLLIPEKTSDRRRSLFSFN</sequence>
<name>A0AAV4WGH3_CAEEX</name>
<comment type="caution">
    <text evidence="1">The sequence shown here is derived from an EMBL/GenBank/DDBJ whole genome shotgun (WGS) entry which is preliminary data.</text>
</comment>
<dbReference type="AlphaFoldDB" id="A0AAV4WGH3"/>
<evidence type="ECO:0000313" key="2">
    <source>
        <dbReference type="Proteomes" id="UP001054945"/>
    </source>
</evidence>
<organism evidence="1 2">
    <name type="scientific">Caerostris extrusa</name>
    <name type="common">Bark spider</name>
    <name type="synonym">Caerostris bankana</name>
    <dbReference type="NCBI Taxonomy" id="172846"/>
    <lineage>
        <taxon>Eukaryota</taxon>
        <taxon>Metazoa</taxon>
        <taxon>Ecdysozoa</taxon>
        <taxon>Arthropoda</taxon>
        <taxon>Chelicerata</taxon>
        <taxon>Arachnida</taxon>
        <taxon>Araneae</taxon>
        <taxon>Araneomorphae</taxon>
        <taxon>Entelegynae</taxon>
        <taxon>Araneoidea</taxon>
        <taxon>Araneidae</taxon>
        <taxon>Caerostris</taxon>
    </lineage>
</organism>